<dbReference type="Pfam" id="PF17802">
    <property type="entry name" value="SpaA"/>
    <property type="match status" value="2"/>
</dbReference>
<name>A0ABS6FD08_9FIRM</name>
<keyword evidence="5" id="KW-1185">Reference proteome</keyword>
<feature type="signal peptide" evidence="2">
    <location>
        <begin position="1"/>
        <end position="30"/>
    </location>
</feature>
<accession>A0ABS6FD08</accession>
<dbReference type="InterPro" id="IPR001119">
    <property type="entry name" value="SLH_dom"/>
</dbReference>
<dbReference type="RefSeq" id="WP_216633436.1">
    <property type="nucleotide sequence ID" value="NZ_JAHLQN010000001.1"/>
</dbReference>
<evidence type="ECO:0000259" key="3">
    <source>
        <dbReference type="PROSITE" id="PS51272"/>
    </source>
</evidence>
<reference evidence="4 5" key="1">
    <citation type="submission" date="2021-06" db="EMBL/GenBank/DDBJ databases">
        <authorList>
            <person name="Sun Q."/>
            <person name="Li D."/>
        </authorList>
    </citation>
    <scope>NUCLEOTIDE SEQUENCE [LARGE SCALE GENOMIC DNA]</scope>
    <source>
        <strain evidence="4 5">MSJ-2</strain>
    </source>
</reference>
<keyword evidence="1" id="KW-0677">Repeat</keyword>
<organism evidence="4 5">
    <name type="scientific">Dysosmobacter acutus</name>
    <dbReference type="NCBI Taxonomy" id="2841504"/>
    <lineage>
        <taxon>Bacteria</taxon>
        <taxon>Bacillati</taxon>
        <taxon>Bacillota</taxon>
        <taxon>Clostridia</taxon>
        <taxon>Eubacteriales</taxon>
        <taxon>Oscillospiraceae</taxon>
        <taxon>Dysosmobacter</taxon>
    </lineage>
</organism>
<keyword evidence="2" id="KW-0732">Signal</keyword>
<evidence type="ECO:0000313" key="4">
    <source>
        <dbReference type="EMBL" id="MBU5628157.1"/>
    </source>
</evidence>
<feature type="domain" description="SLH" evidence="3">
    <location>
        <begin position="624"/>
        <end position="687"/>
    </location>
</feature>
<feature type="chain" id="PRO_5046582581" evidence="2">
    <location>
        <begin position="31"/>
        <end position="790"/>
    </location>
</feature>
<comment type="caution">
    <text evidence="4">The sequence shown here is derived from an EMBL/GenBank/DDBJ whole genome shotgun (WGS) entry which is preliminary data.</text>
</comment>
<proteinExistence type="predicted"/>
<dbReference type="InterPro" id="IPR041033">
    <property type="entry name" value="SpaA_PFL_dom_1"/>
</dbReference>
<sequence length="790" mass="87176">MRKRKNTGRLLSILLCLVMVLGTLPTTALADEPQLEGDPIPESISFSVIVMKKDDNGSPLKGAHFELIPMPGTNGEGKFAYSDENGIATFDTNITPGTYTLAETEAPFGYVAAADRYTVEVYGTPDAEGNVLSVKPIIPNSVWNIVATPHKNGATIATFFNKPVEKVEISLSIEKTVVQGGNVAPGSETFTFELLMGDGEDQDTTTPLYRLLDTAEISTNGAGTTEHTLKFKIPEDLNSQDGFGRNDIYLRERAGSAAGWTYDDALYRVSYMMNNDDSHSYIFHGVDPTTGNYLEKAPFTNIYNGTSYKLPFTKTVKLGGNTAPGRETFELEIFNVGNSNLTNYGNLYTADVTTNGVGDYDGKLVISGPADQVRELVCEGFYVREKNAGTANWSYSDEVWFVSREQVPSVPGDGTVILPGGFPGNITPTDPEREYTFKFYPATAEVSDNGIFYDYNREDQREKMTFTNTYTYHTSVIPTGAAITANKTDAQGKALAGATFVLEDSRGREAYQATSNTSGTVRFTDVSSGTYTLLEKKAPEGYVLSNETYTLTVSGSRVTMNDKAYSPVTFVNRKAAELNRTDHFIFLVGYTDGTFGPERDMTRAEVTTMFARLLTERIEADKTDSNTFSDVPKGYWAANYIGYMRQFGIITGYSDGSFRPDAPVTRAEFAAIASRFEKLTQGSKSFTDVPDTYWAARYINFAATRGWVTGYSDGTFKPENPITRAEVAAVTCRLLERSADQSYIRSHLKELRTFSDVTESHWAYWYAMEAANGHDYTKSGGSENWSRTYR</sequence>
<protein>
    <submittedName>
        <fullName evidence="4">S-layer homology domain-containing protein</fullName>
    </submittedName>
</protein>
<dbReference type="PANTHER" id="PTHR43308:SF5">
    <property type="entry name" value="S-LAYER PROTEIN _ PEPTIDOGLYCAN ENDO-BETA-N-ACETYLGLUCOSAMINIDASE"/>
    <property type="match status" value="1"/>
</dbReference>
<dbReference type="EMBL" id="JAHLQN010000001">
    <property type="protein sequence ID" value="MBU5628157.1"/>
    <property type="molecule type" value="Genomic_DNA"/>
</dbReference>
<evidence type="ECO:0000313" key="5">
    <source>
        <dbReference type="Proteomes" id="UP000787672"/>
    </source>
</evidence>
<evidence type="ECO:0000256" key="1">
    <source>
        <dbReference type="ARBA" id="ARBA00022737"/>
    </source>
</evidence>
<dbReference type="PROSITE" id="PS51272">
    <property type="entry name" value="SLH"/>
    <property type="match status" value="3"/>
</dbReference>
<evidence type="ECO:0000256" key="2">
    <source>
        <dbReference type="SAM" id="SignalP"/>
    </source>
</evidence>
<dbReference type="Proteomes" id="UP000787672">
    <property type="component" value="Unassembled WGS sequence"/>
</dbReference>
<dbReference type="Pfam" id="PF00395">
    <property type="entry name" value="SLH"/>
    <property type="match status" value="3"/>
</dbReference>
<feature type="domain" description="SLH" evidence="3">
    <location>
        <begin position="688"/>
        <end position="745"/>
    </location>
</feature>
<feature type="domain" description="SLH" evidence="3">
    <location>
        <begin position="551"/>
        <end position="623"/>
    </location>
</feature>
<dbReference type="InterPro" id="IPR051465">
    <property type="entry name" value="Cell_Envelope_Struct_Comp"/>
</dbReference>
<dbReference type="PANTHER" id="PTHR43308">
    <property type="entry name" value="OUTER MEMBRANE PROTEIN ALPHA-RELATED"/>
    <property type="match status" value="1"/>
</dbReference>
<gene>
    <name evidence="4" type="ORF">KQI82_14695</name>
</gene>